<sequence length="461" mass="50866">MDDIHSPTSWPLPPTDTTAHRLQQQLKELKSDIVELAISTETAANRIASVLKRLRSQDEVNLYKSDEAASHESELSAGIRNHPFSNFSWRDSFQAAPSASFGARNVHNAKPLPLHTVDAGKDTPRQFLELAPSPLSSPVTVEAPCRSTYEQSRTFLAVTSSLKDDAIRLNQCEIVEMVAYLHFLNLGKLGPSFDQKRRSKWCDLTAASATLASCEKAKDPIFDGVVALVFIHFGIFDVAAASTGSRRHLDESSLSSPRRFSKLLKGGRLSKLVPMRTRSDSLPVFSHKATGRRPTRTAALSTEALVAVTELCLQSVLSGTVLTDILALFALGDVEDNFSIVDDDRDLLRSFLHEGLLPRSASIRAKLGGADPVQDFKNVLAARDQLKESKKASTSPSGRRFRFNSFQSEDTEWIKLETFPSFAGSRWSQQVESSTPFSFSSITTRTRPTNMLDVFHNRTAA</sequence>
<dbReference type="Proteomes" id="UP000324022">
    <property type="component" value="Unassembled WGS sequence"/>
</dbReference>
<dbReference type="EMBL" id="OOIN01000003">
    <property type="protein sequence ID" value="SPO21901.1"/>
    <property type="molecule type" value="Genomic_DNA"/>
</dbReference>
<dbReference type="AlphaFoldDB" id="A0A5C3DXB6"/>
<protein>
    <submittedName>
        <fullName evidence="1">Uncharacterized protein</fullName>
    </submittedName>
</protein>
<gene>
    <name evidence="1" type="ORF">UTRI_01889_B</name>
</gene>
<evidence type="ECO:0000313" key="2">
    <source>
        <dbReference type="Proteomes" id="UP000324022"/>
    </source>
</evidence>
<name>A0A5C3DXB6_9BASI</name>
<evidence type="ECO:0000313" key="1">
    <source>
        <dbReference type="EMBL" id="SPO21901.1"/>
    </source>
</evidence>
<keyword evidence="2" id="KW-1185">Reference proteome</keyword>
<dbReference type="OrthoDB" id="2543380at2759"/>
<reference evidence="1 2" key="1">
    <citation type="submission" date="2018-03" db="EMBL/GenBank/DDBJ databases">
        <authorList>
            <person name="Guldener U."/>
        </authorList>
    </citation>
    <scope>NUCLEOTIDE SEQUENCE [LARGE SCALE GENOMIC DNA]</scope>
    <source>
        <strain evidence="1 2">NBRC100155</strain>
    </source>
</reference>
<accession>A0A5C3DXB6</accession>
<proteinExistence type="predicted"/>
<organism evidence="1 2">
    <name type="scientific">Ustilago trichophora</name>
    <dbReference type="NCBI Taxonomy" id="86804"/>
    <lineage>
        <taxon>Eukaryota</taxon>
        <taxon>Fungi</taxon>
        <taxon>Dikarya</taxon>
        <taxon>Basidiomycota</taxon>
        <taxon>Ustilaginomycotina</taxon>
        <taxon>Ustilaginomycetes</taxon>
        <taxon>Ustilaginales</taxon>
        <taxon>Ustilaginaceae</taxon>
        <taxon>Ustilago</taxon>
    </lineage>
</organism>